<dbReference type="RefSeq" id="WP_131617027.1">
    <property type="nucleotide sequence ID" value="NZ_CP036532.1"/>
</dbReference>
<evidence type="ECO:0000313" key="1">
    <source>
        <dbReference type="EMBL" id="QBK31363.1"/>
    </source>
</evidence>
<dbReference type="AlphaFoldDB" id="A0A4P6V387"/>
<dbReference type="EMBL" id="CP036532">
    <property type="protein sequence ID" value="QBK31363.1"/>
    <property type="molecule type" value="Genomic_DNA"/>
</dbReference>
<reference evidence="1 2" key="1">
    <citation type="journal article" date="2017" name="Int. J. Syst. Evol. Microbiol.">
        <title>Roseitalea porphyridii gen. nov., sp. nov., isolated from a red alga, and reclassification of Hoeflea suaedae Chung et al. 2013 as Pseudohoeflea suaedae gen. nov., comb. nov.</title>
        <authorList>
            <person name="Hyeon J.W."/>
            <person name="Jeong S.E."/>
            <person name="Baek K."/>
            <person name="Jeon C.O."/>
        </authorList>
    </citation>
    <scope>NUCLEOTIDE SEQUENCE [LARGE SCALE GENOMIC DNA]</scope>
    <source>
        <strain evidence="1 2">MA7-20</strain>
    </source>
</reference>
<name>A0A4P6V387_9HYPH</name>
<organism evidence="1 2">
    <name type="scientific">Roseitalea porphyridii</name>
    <dbReference type="NCBI Taxonomy" id="1852022"/>
    <lineage>
        <taxon>Bacteria</taxon>
        <taxon>Pseudomonadati</taxon>
        <taxon>Pseudomonadota</taxon>
        <taxon>Alphaproteobacteria</taxon>
        <taxon>Hyphomicrobiales</taxon>
        <taxon>Ahrensiaceae</taxon>
        <taxon>Roseitalea</taxon>
    </lineage>
</organism>
<evidence type="ECO:0000313" key="2">
    <source>
        <dbReference type="Proteomes" id="UP000293719"/>
    </source>
</evidence>
<proteinExistence type="predicted"/>
<accession>A0A4P6V387</accession>
<keyword evidence="2" id="KW-1185">Reference proteome</keyword>
<gene>
    <name evidence="1" type="ORF">E0E05_12565</name>
</gene>
<dbReference type="Proteomes" id="UP000293719">
    <property type="component" value="Chromosome"/>
</dbReference>
<dbReference type="GeneID" id="90768133"/>
<protein>
    <submittedName>
        <fullName evidence="1">Uncharacterized protein</fullName>
    </submittedName>
</protein>
<sequence>MRYDGPGPKAPATAQVDYLEMESFLDQYGRASVLGVIDDEKLQTEEPDEDIVDDAVQENARAVEIENEVNARKHALGAHYPFDLDATGDNLEYQTATTPAQNTYVACLICAFLRVHGTRGWDKDLRHLELRFTKRVFQTVGTLVLAAQAGRGAISLGWPRLVNEPIIAALKRGWQRGSTIEPHETPTWLAPPADKDGGIDVIGWSDWPYGSQIAESIILGQLASGMNWEGKSVRDFIDTFRQSYVRTWPENRTMATVIPFRRTNGPKAASLDIRHGAVFDRLSLPTKVAEAEALAAQGRVFDEIENVDSIRQWVDDYRTAVLAL</sequence>
<dbReference type="OrthoDB" id="8443799at2"/>
<dbReference type="KEGG" id="rpod:E0E05_12565"/>